<name>A0A1M6KSK0_MALRU</name>
<dbReference type="OrthoDB" id="6155033at2"/>
<keyword evidence="2" id="KW-0732">Signal</keyword>
<evidence type="ECO:0000313" key="3">
    <source>
        <dbReference type="EMBL" id="SHJ61862.1"/>
    </source>
</evidence>
<keyword evidence="4" id="KW-1185">Reference proteome</keyword>
<dbReference type="CDD" id="cd14262">
    <property type="entry name" value="VirB5_like"/>
    <property type="match status" value="1"/>
</dbReference>
<dbReference type="EMBL" id="FQZT01000011">
    <property type="protein sequence ID" value="SHJ61862.1"/>
    <property type="molecule type" value="Genomic_DNA"/>
</dbReference>
<sequence length="221" mass="24524">MKKLKGFVSSCLLLVLLSVSAPLPVSASGIPVIDIAGLAQSIQQLLQMIEQVMALKEQVETAKKQLDTAKDELSSISNVRNMGGIIGSIYDNDMDVDYEDALEAADILSSNEFDLTDTAAELFDRQNHAAGKWKGRSDKFIDQAIERFNELEKLVQKVNAAPEQKDILDLQARIQAEHALLQNEAIKLQMMESQAKAEQALLTQNQMQEHLNRTSTPVTDW</sequence>
<organism evidence="3 4">
    <name type="scientific">Malonomonas rubra DSM 5091</name>
    <dbReference type="NCBI Taxonomy" id="1122189"/>
    <lineage>
        <taxon>Bacteria</taxon>
        <taxon>Pseudomonadati</taxon>
        <taxon>Thermodesulfobacteriota</taxon>
        <taxon>Desulfuromonadia</taxon>
        <taxon>Desulfuromonadales</taxon>
        <taxon>Geopsychrobacteraceae</taxon>
        <taxon>Malonomonas</taxon>
    </lineage>
</organism>
<dbReference type="InterPro" id="IPR023220">
    <property type="entry name" value="T4SS_VirB5-domain"/>
</dbReference>
<dbReference type="Proteomes" id="UP000184171">
    <property type="component" value="Unassembled WGS sequence"/>
</dbReference>
<dbReference type="AlphaFoldDB" id="A0A1M6KSK0"/>
<feature type="signal peptide" evidence="2">
    <location>
        <begin position="1"/>
        <end position="27"/>
    </location>
</feature>
<dbReference type="STRING" id="1122189.SAMN02745165_02781"/>
<dbReference type="InterPro" id="IPR014158">
    <property type="entry name" value="T4SS_VirB5"/>
</dbReference>
<keyword evidence="1" id="KW-0175">Coiled coil</keyword>
<feature type="chain" id="PRO_5012432278" evidence="2">
    <location>
        <begin position="28"/>
        <end position="221"/>
    </location>
</feature>
<reference evidence="3 4" key="1">
    <citation type="submission" date="2016-11" db="EMBL/GenBank/DDBJ databases">
        <authorList>
            <person name="Jaros S."/>
            <person name="Januszkiewicz K."/>
            <person name="Wedrychowicz H."/>
        </authorList>
    </citation>
    <scope>NUCLEOTIDE SEQUENCE [LARGE SCALE GENOMIC DNA]</scope>
    <source>
        <strain evidence="3 4">DSM 5091</strain>
    </source>
</reference>
<proteinExistence type="predicted"/>
<evidence type="ECO:0000256" key="1">
    <source>
        <dbReference type="SAM" id="Coils"/>
    </source>
</evidence>
<dbReference type="Gene3D" id="1.20.58.430">
    <property type="entry name" value="Type IV secretion system, VirB5-domain"/>
    <property type="match status" value="1"/>
</dbReference>
<gene>
    <name evidence="3" type="ORF">SAMN02745165_02781</name>
</gene>
<feature type="coiled-coil region" evidence="1">
    <location>
        <begin position="38"/>
        <end position="79"/>
    </location>
</feature>
<accession>A0A1M6KSK0</accession>
<dbReference type="RefSeq" id="WP_072909348.1">
    <property type="nucleotide sequence ID" value="NZ_FQZT01000011.1"/>
</dbReference>
<dbReference type="SUPFAM" id="SSF101082">
    <property type="entry name" value="Typo IV secretion system protein TraC"/>
    <property type="match status" value="1"/>
</dbReference>
<protein>
    <submittedName>
        <fullName evidence="3">Type IV secretion system protein VirB5</fullName>
    </submittedName>
</protein>
<dbReference type="Pfam" id="PF07996">
    <property type="entry name" value="T4SS"/>
    <property type="match status" value="1"/>
</dbReference>
<evidence type="ECO:0000256" key="2">
    <source>
        <dbReference type="SAM" id="SignalP"/>
    </source>
</evidence>
<evidence type="ECO:0000313" key="4">
    <source>
        <dbReference type="Proteomes" id="UP000184171"/>
    </source>
</evidence>